<feature type="compositionally biased region" description="Pro residues" evidence="1">
    <location>
        <begin position="723"/>
        <end position="732"/>
    </location>
</feature>
<feature type="region of interest" description="Disordered" evidence="1">
    <location>
        <begin position="240"/>
        <end position="274"/>
    </location>
</feature>
<feature type="region of interest" description="Disordered" evidence="1">
    <location>
        <begin position="383"/>
        <end position="624"/>
    </location>
</feature>
<name>A0A0C4DZB3_MAGP6</name>
<evidence type="ECO:0000256" key="1">
    <source>
        <dbReference type="SAM" id="MobiDB-lite"/>
    </source>
</evidence>
<dbReference type="OrthoDB" id="5370537at2759"/>
<feature type="compositionally biased region" description="Low complexity" evidence="1">
    <location>
        <begin position="240"/>
        <end position="249"/>
    </location>
</feature>
<feature type="transmembrane region" description="Helical" evidence="2">
    <location>
        <begin position="218"/>
        <end position="238"/>
    </location>
</feature>
<evidence type="ECO:0000313" key="4">
    <source>
        <dbReference type="EnsemblFungi" id="MAPG_05408T0"/>
    </source>
</evidence>
<evidence type="ECO:0000313" key="3">
    <source>
        <dbReference type="EMBL" id="KLU86394.1"/>
    </source>
</evidence>
<dbReference type="EnsemblFungi" id="MAPG_05408T0">
    <property type="protein sequence ID" value="MAPG_05408T0"/>
    <property type="gene ID" value="MAPG_05408"/>
</dbReference>
<keyword evidence="2" id="KW-1133">Transmembrane helix</keyword>
<keyword evidence="5" id="KW-1185">Reference proteome</keyword>
<sequence length="1102" mass="117530">MASPGGPSALIAAFTFGIVVNGASAALFLNVKGHGSTIFRDGLRLALTAFLLSAALWAQVGFVATTIDVTSASACSITSIVTALFDQLARFSIEQFMLWGMKTKNNSGAGQLVLQGILAVRFIAGGVFVGFVRRQEQGVCAPISSLLPVSVAVIALDAIIIVTLVARAFSVGVVEDAKSGVARSKAVVWILVGFAIWSGTSVTLLLGMPTMDLTLRTALPATGLSLLIIIVTGSIDSFSSVPRQRQSRPPESPRRDLDTRDISTPVSGAQGYPPLRYEDLKREEVNMSEAYSRPREAPTAPAGPVGMPQGGAVVIGRHGVPVQGALFPPPRPANGPAPLPRQAVAPQQGKKNVFETKGGPAAAVAVGGKLAISNPILQSDSEMNPLNKIPTMDLATAAQQDKERREMWTRMQRESTLIASRPAPRPPTSDGDDRVAPATALSPMPVGMAKTTSAQLSPGGEELRRRSPRQSPDPQEAEAANSPKSARSARAASPLRQDVSESRAPSPPPAPKSASAKSTAFPPPRQKQPPFPMKRTKSEAPPRVIGAPTGAERANMAPTADQFQAPLHAPIRPSRQRDETSESAPAPPPKTPLQRRPTIGLPGNPRARAMTTTAPVAPGAETSNQQTIMFINDITYDDPSTVQKIIDGANTGKLLDRETHELEFGLRSSKSVVHRPRPIPRKSDKDRAIFPVQSPPSLRRSKSSGSIASRKSILQAYPGSPTQLPPLPPPPKSAGGFSFSRPHPNDTKSMTFDEKMNIFYPSGVAGSRRSSVPEMPAIPAIPPSNFFDMSEAGTQIRDEAGSRDTRTTKSSFKTESVLDVEDLARTPGQQQTARDSPRSGGRGEIDSIWIAGIERDERWTQRPSMRDVGKRASSPILPPARESLWAESTNMDAKTPTDVGTTAWGSVHSPVAPVNIQRMAEPPRSTYIRPRQISGAPPVPAVPAGLSTSPMSKEDDGESIHIGLDTMGLDTSIDSSTDASIADSPQTPVGADEDFVLSNNVFPIWHKRVGDDLLTFSERKEKMRSRMPPPTPLLLRTAREDGPARPRLDGQPGDAPAGASRQSREGDGPLATHEARHAEGRPRFALDNPQLTEHRLAAGFHS</sequence>
<feature type="transmembrane region" description="Helical" evidence="2">
    <location>
        <begin position="152"/>
        <end position="174"/>
    </location>
</feature>
<protein>
    <submittedName>
        <fullName evidence="3 4">Uncharacterized protein</fullName>
    </submittedName>
</protein>
<feature type="region of interest" description="Disordered" evidence="1">
    <location>
        <begin position="668"/>
        <end position="751"/>
    </location>
</feature>
<feature type="compositionally biased region" description="Low complexity" evidence="1">
    <location>
        <begin position="695"/>
        <end position="714"/>
    </location>
</feature>
<feature type="compositionally biased region" description="Low complexity" evidence="1">
    <location>
        <begin position="469"/>
        <end position="494"/>
    </location>
</feature>
<reference evidence="3" key="3">
    <citation type="submission" date="2011-03" db="EMBL/GenBank/DDBJ databases">
        <title>Annotation of Magnaporthe poae ATCC 64411.</title>
        <authorList>
            <person name="Ma L.-J."/>
            <person name="Dead R."/>
            <person name="Young S.K."/>
            <person name="Zeng Q."/>
            <person name="Gargeya S."/>
            <person name="Fitzgerald M."/>
            <person name="Haas B."/>
            <person name="Abouelleil A."/>
            <person name="Alvarado L."/>
            <person name="Arachchi H.M."/>
            <person name="Berlin A."/>
            <person name="Brown A."/>
            <person name="Chapman S.B."/>
            <person name="Chen Z."/>
            <person name="Dunbar C."/>
            <person name="Freedman E."/>
            <person name="Gearin G."/>
            <person name="Gellesch M."/>
            <person name="Goldberg J."/>
            <person name="Griggs A."/>
            <person name="Gujja S."/>
            <person name="Heiman D."/>
            <person name="Howarth C."/>
            <person name="Larson L."/>
            <person name="Lui A."/>
            <person name="MacDonald P.J.P."/>
            <person name="Mehta T."/>
            <person name="Montmayeur A."/>
            <person name="Murphy C."/>
            <person name="Neiman D."/>
            <person name="Pearson M."/>
            <person name="Priest M."/>
            <person name="Roberts A."/>
            <person name="Saif S."/>
            <person name="Shea T."/>
            <person name="Shenoy N."/>
            <person name="Sisk P."/>
            <person name="Stolte C."/>
            <person name="Sykes S."/>
            <person name="Yandava C."/>
            <person name="Wortman J."/>
            <person name="Nusbaum C."/>
            <person name="Birren B."/>
        </authorList>
    </citation>
    <scope>NUCLEOTIDE SEQUENCE</scope>
    <source>
        <strain evidence="3">ATCC 64411</strain>
    </source>
</reference>
<reference evidence="4" key="4">
    <citation type="journal article" date="2015" name="G3 (Bethesda)">
        <title>Genome sequences of three phytopathogenic species of the Magnaporthaceae family of fungi.</title>
        <authorList>
            <person name="Okagaki L.H."/>
            <person name="Nunes C.C."/>
            <person name="Sailsbery J."/>
            <person name="Clay B."/>
            <person name="Brown D."/>
            <person name="John T."/>
            <person name="Oh Y."/>
            <person name="Young N."/>
            <person name="Fitzgerald M."/>
            <person name="Haas B.J."/>
            <person name="Zeng Q."/>
            <person name="Young S."/>
            <person name="Adiconis X."/>
            <person name="Fan L."/>
            <person name="Levin J.Z."/>
            <person name="Mitchell T.K."/>
            <person name="Okubara P.A."/>
            <person name="Farman M.L."/>
            <person name="Kohn L.M."/>
            <person name="Birren B."/>
            <person name="Ma L.-J."/>
            <person name="Dean R.A."/>
        </authorList>
    </citation>
    <scope>NUCLEOTIDE SEQUENCE</scope>
    <source>
        <strain evidence="4">ATCC 64411 / 73-15</strain>
    </source>
</reference>
<feature type="transmembrane region" description="Helical" evidence="2">
    <location>
        <begin position="186"/>
        <end position="206"/>
    </location>
</feature>
<feature type="compositionally biased region" description="Basic and acidic residues" evidence="1">
    <location>
        <begin position="1037"/>
        <end position="1048"/>
    </location>
</feature>
<feature type="compositionally biased region" description="Basic and acidic residues" evidence="1">
    <location>
        <begin position="796"/>
        <end position="807"/>
    </location>
</feature>
<feature type="compositionally biased region" description="Basic and acidic residues" evidence="1">
    <location>
        <begin position="400"/>
        <end position="413"/>
    </location>
</feature>
<feature type="compositionally biased region" description="Basic and acidic residues" evidence="1">
    <location>
        <begin position="835"/>
        <end position="845"/>
    </location>
</feature>
<proteinExistence type="predicted"/>
<reference evidence="5" key="2">
    <citation type="submission" date="2010-05" db="EMBL/GenBank/DDBJ databases">
        <title>The genome sequence of Magnaporthe poae strain ATCC 64411.</title>
        <authorList>
            <person name="Ma L.-J."/>
            <person name="Dead R."/>
            <person name="Young S."/>
            <person name="Zeng Q."/>
            <person name="Koehrsen M."/>
            <person name="Alvarado L."/>
            <person name="Berlin A."/>
            <person name="Chapman S.B."/>
            <person name="Chen Z."/>
            <person name="Freedman E."/>
            <person name="Gellesch M."/>
            <person name="Goldberg J."/>
            <person name="Griggs A."/>
            <person name="Gujja S."/>
            <person name="Heilman E.R."/>
            <person name="Heiman D."/>
            <person name="Hepburn T."/>
            <person name="Howarth C."/>
            <person name="Jen D."/>
            <person name="Larson L."/>
            <person name="Mehta T."/>
            <person name="Neiman D."/>
            <person name="Pearson M."/>
            <person name="Roberts A."/>
            <person name="Saif S."/>
            <person name="Shea T."/>
            <person name="Shenoy N."/>
            <person name="Sisk P."/>
            <person name="Stolte C."/>
            <person name="Sykes S."/>
            <person name="Walk T."/>
            <person name="White J."/>
            <person name="Yandava C."/>
            <person name="Haas B."/>
            <person name="Nusbaum C."/>
            <person name="Birren B."/>
        </authorList>
    </citation>
    <scope>NUCLEOTIDE SEQUENCE [LARGE SCALE GENOMIC DNA]</scope>
    <source>
        <strain evidence="5">ATCC 64411 / 73-15</strain>
    </source>
</reference>
<feature type="compositionally biased region" description="Basic and acidic residues" evidence="1">
    <location>
        <begin position="1062"/>
        <end position="1084"/>
    </location>
</feature>
<gene>
    <name evidence="3" type="ORF">MAPG_05408</name>
</gene>
<keyword evidence="2" id="KW-0812">Transmembrane</keyword>
<dbReference type="eggNOG" id="ENOG502QQEE">
    <property type="taxonomic scope" value="Eukaryota"/>
</dbReference>
<dbReference type="EMBL" id="GL876969">
    <property type="protein sequence ID" value="KLU86394.1"/>
    <property type="molecule type" value="Genomic_DNA"/>
</dbReference>
<organism evidence="4 5">
    <name type="scientific">Magnaporthiopsis poae (strain ATCC 64411 / 73-15)</name>
    <name type="common">Kentucky bluegrass fungus</name>
    <name type="synonym">Magnaporthe poae</name>
    <dbReference type="NCBI Taxonomy" id="644358"/>
    <lineage>
        <taxon>Eukaryota</taxon>
        <taxon>Fungi</taxon>
        <taxon>Dikarya</taxon>
        <taxon>Ascomycota</taxon>
        <taxon>Pezizomycotina</taxon>
        <taxon>Sordariomycetes</taxon>
        <taxon>Sordariomycetidae</taxon>
        <taxon>Magnaporthales</taxon>
        <taxon>Magnaporthaceae</taxon>
        <taxon>Magnaporthiopsis</taxon>
    </lineage>
</organism>
<feature type="transmembrane region" description="Helical" evidence="2">
    <location>
        <begin position="43"/>
        <end position="64"/>
    </location>
</feature>
<feature type="compositionally biased region" description="Basic and acidic residues" evidence="1">
    <location>
        <begin position="251"/>
        <end position="261"/>
    </location>
</feature>
<dbReference type="Proteomes" id="UP000011715">
    <property type="component" value="Unassembled WGS sequence"/>
</dbReference>
<dbReference type="AlphaFoldDB" id="A0A0C4DZB3"/>
<feature type="region of interest" description="Disordered" evidence="1">
    <location>
        <begin position="792"/>
        <end position="847"/>
    </location>
</feature>
<feature type="compositionally biased region" description="Pro residues" evidence="1">
    <location>
        <begin position="521"/>
        <end position="532"/>
    </location>
</feature>
<feature type="transmembrane region" description="Helical" evidence="2">
    <location>
        <begin position="6"/>
        <end position="31"/>
    </location>
</feature>
<keyword evidence="2" id="KW-0472">Membrane</keyword>
<feature type="transmembrane region" description="Helical" evidence="2">
    <location>
        <begin position="112"/>
        <end position="132"/>
    </location>
</feature>
<evidence type="ECO:0000256" key="2">
    <source>
        <dbReference type="SAM" id="Phobius"/>
    </source>
</evidence>
<dbReference type="VEuPathDB" id="FungiDB:MAPG_05408"/>
<reference evidence="3" key="1">
    <citation type="submission" date="2010-05" db="EMBL/GenBank/DDBJ databases">
        <title>The Genome Sequence of Magnaporthe poae strain ATCC 64411.</title>
        <authorList>
            <consortium name="The Broad Institute Genome Sequencing Platform"/>
            <consortium name="Broad Institute Genome Sequencing Center for Infectious Disease"/>
            <person name="Ma L.-J."/>
            <person name="Dead R."/>
            <person name="Young S."/>
            <person name="Zeng Q."/>
            <person name="Koehrsen M."/>
            <person name="Alvarado L."/>
            <person name="Berlin A."/>
            <person name="Chapman S.B."/>
            <person name="Chen Z."/>
            <person name="Freedman E."/>
            <person name="Gellesch M."/>
            <person name="Goldberg J."/>
            <person name="Griggs A."/>
            <person name="Gujja S."/>
            <person name="Heilman E.R."/>
            <person name="Heiman D."/>
            <person name="Hepburn T."/>
            <person name="Howarth C."/>
            <person name="Jen D."/>
            <person name="Larson L."/>
            <person name="Mehta T."/>
            <person name="Neiman D."/>
            <person name="Pearson M."/>
            <person name="Roberts A."/>
            <person name="Saif S."/>
            <person name="Shea T."/>
            <person name="Shenoy N."/>
            <person name="Sisk P."/>
            <person name="Stolte C."/>
            <person name="Sykes S."/>
            <person name="Walk T."/>
            <person name="White J."/>
            <person name="Yandava C."/>
            <person name="Haas B."/>
            <person name="Nusbaum C."/>
            <person name="Birren B."/>
        </authorList>
    </citation>
    <scope>NUCLEOTIDE SEQUENCE</scope>
    <source>
        <strain evidence="3">ATCC 64411</strain>
    </source>
</reference>
<dbReference type="EMBL" id="ADBL01001285">
    <property type="status" value="NOT_ANNOTATED_CDS"/>
    <property type="molecule type" value="Genomic_DNA"/>
</dbReference>
<evidence type="ECO:0000313" key="5">
    <source>
        <dbReference type="Proteomes" id="UP000011715"/>
    </source>
</evidence>
<accession>A0A0C4DZB3</accession>
<reference evidence="4" key="5">
    <citation type="submission" date="2015-06" db="UniProtKB">
        <authorList>
            <consortium name="EnsemblFungi"/>
        </authorList>
    </citation>
    <scope>IDENTIFICATION</scope>
    <source>
        <strain evidence="4">ATCC 64411</strain>
    </source>
</reference>
<feature type="region of interest" description="Disordered" evidence="1">
    <location>
        <begin position="1020"/>
        <end position="1102"/>
    </location>
</feature>